<dbReference type="EMBL" id="CABPSI010000004">
    <property type="protein sequence ID" value="VVE37536.1"/>
    <property type="molecule type" value="Genomic_DNA"/>
</dbReference>
<dbReference type="PROSITE" id="PS51257">
    <property type="entry name" value="PROKAR_LIPOPROTEIN"/>
    <property type="match status" value="1"/>
</dbReference>
<feature type="chain" id="PRO_5023078972" description="Lipoprotein" evidence="1">
    <location>
        <begin position="23"/>
        <end position="125"/>
    </location>
</feature>
<reference evidence="2 3" key="1">
    <citation type="submission" date="2019-08" db="EMBL/GenBank/DDBJ databases">
        <authorList>
            <person name="Peeters C."/>
        </authorList>
    </citation>
    <scope>NUCLEOTIDE SEQUENCE [LARGE SCALE GENOMIC DNA]</scope>
    <source>
        <strain evidence="2 3">LMG 31115</strain>
    </source>
</reference>
<dbReference type="AlphaFoldDB" id="A0A5E4XMK9"/>
<evidence type="ECO:0000313" key="3">
    <source>
        <dbReference type="Proteomes" id="UP000333828"/>
    </source>
</evidence>
<dbReference type="Proteomes" id="UP000333828">
    <property type="component" value="Unassembled WGS sequence"/>
</dbReference>
<evidence type="ECO:0000256" key="1">
    <source>
        <dbReference type="SAM" id="SignalP"/>
    </source>
</evidence>
<protein>
    <recommendedName>
        <fullName evidence="4">Lipoprotein</fullName>
    </recommendedName>
</protein>
<keyword evidence="3" id="KW-1185">Reference proteome</keyword>
<dbReference type="RefSeq" id="WP_150685496.1">
    <property type="nucleotide sequence ID" value="NZ_CABPSI010000004.1"/>
</dbReference>
<sequence>MKFLRICCLFLLCAVLPISGLAASGLTGACPMQMSTSMDDGDMAAMAAMATDMAGCDSMKAPDGVKLKAPFCKATTQCQLGSLYYPVDLPSATRPFGPMTAVTFAYADTLSVREPDGPWRPPTSL</sequence>
<evidence type="ECO:0008006" key="4">
    <source>
        <dbReference type="Google" id="ProtNLM"/>
    </source>
</evidence>
<evidence type="ECO:0000313" key="2">
    <source>
        <dbReference type="EMBL" id="VVE37536.1"/>
    </source>
</evidence>
<keyword evidence="1" id="KW-0732">Signal</keyword>
<accession>A0A5E4XMK9</accession>
<feature type="signal peptide" evidence="1">
    <location>
        <begin position="1"/>
        <end position="22"/>
    </location>
</feature>
<proteinExistence type="predicted"/>
<organism evidence="2 3">
    <name type="scientific">Pandoraea iniqua</name>
    <dbReference type="NCBI Taxonomy" id="2508288"/>
    <lineage>
        <taxon>Bacteria</taxon>
        <taxon>Pseudomonadati</taxon>
        <taxon>Pseudomonadota</taxon>
        <taxon>Betaproteobacteria</taxon>
        <taxon>Burkholderiales</taxon>
        <taxon>Burkholderiaceae</taxon>
        <taxon>Pandoraea</taxon>
    </lineage>
</organism>
<gene>
    <name evidence="2" type="ORF">PIN31115_03961</name>
</gene>
<name>A0A5E4XMK9_9BURK</name>